<evidence type="ECO:0008006" key="4">
    <source>
        <dbReference type="Google" id="ProtNLM"/>
    </source>
</evidence>
<keyword evidence="1" id="KW-1133">Transmembrane helix</keyword>
<proteinExistence type="predicted"/>
<gene>
    <name evidence="2" type="ORF">SAMN06273572_1011070</name>
</gene>
<evidence type="ECO:0000313" key="2">
    <source>
        <dbReference type="EMBL" id="SOH93215.1"/>
    </source>
</evidence>
<keyword evidence="1" id="KW-0472">Membrane</keyword>
<feature type="transmembrane region" description="Helical" evidence="1">
    <location>
        <begin position="12"/>
        <end position="34"/>
    </location>
</feature>
<keyword evidence="1" id="KW-0812">Transmembrane</keyword>
<keyword evidence="3" id="KW-1185">Reference proteome</keyword>
<evidence type="ECO:0000256" key="1">
    <source>
        <dbReference type="SAM" id="Phobius"/>
    </source>
</evidence>
<feature type="transmembrane region" description="Helical" evidence="1">
    <location>
        <begin position="92"/>
        <end position="110"/>
    </location>
</feature>
<sequence>MLEMWHSFTALPMWVKLWMMLILGPINMATLAYLDQPMGITIAALAWGGMLISVGILIRDRGFSKLVSGGHVLTWPPLVLLLIFARPDGSDSYGLFLTALLLVDAVSLIFDTNDLRLWFLNRRSS</sequence>
<dbReference type="EMBL" id="OCTN01000001">
    <property type="protein sequence ID" value="SOH93215.1"/>
    <property type="molecule type" value="Genomic_DNA"/>
</dbReference>
<name>A0A2C9CPT4_9RHOB</name>
<dbReference type="AlphaFoldDB" id="A0A2C9CPT4"/>
<feature type="transmembrane region" description="Helical" evidence="1">
    <location>
        <begin position="66"/>
        <end position="86"/>
    </location>
</feature>
<evidence type="ECO:0000313" key="3">
    <source>
        <dbReference type="Proteomes" id="UP000220034"/>
    </source>
</evidence>
<dbReference type="Proteomes" id="UP000220034">
    <property type="component" value="Unassembled WGS sequence"/>
</dbReference>
<dbReference type="RefSeq" id="WP_145996703.1">
    <property type="nucleotide sequence ID" value="NZ_OCTN01000001.1"/>
</dbReference>
<dbReference type="OrthoDB" id="7859631at2"/>
<accession>A0A2C9CPT4</accession>
<reference evidence="3" key="1">
    <citation type="submission" date="2017-09" db="EMBL/GenBank/DDBJ databases">
        <authorList>
            <person name="Varghese N."/>
            <person name="Submissions S."/>
        </authorList>
    </citation>
    <scope>NUCLEOTIDE SEQUENCE [LARGE SCALE GENOMIC DNA]</scope>
    <source>
        <strain evidence="3">C7</strain>
    </source>
</reference>
<protein>
    <recommendedName>
        <fullName evidence="4">SPW repeat-containing protein</fullName>
    </recommendedName>
</protein>
<feature type="transmembrane region" description="Helical" evidence="1">
    <location>
        <begin position="40"/>
        <end position="59"/>
    </location>
</feature>
<organism evidence="2 3">
    <name type="scientific">Pontivivens marinum</name>
    <dbReference type="NCBI Taxonomy" id="1690039"/>
    <lineage>
        <taxon>Bacteria</taxon>
        <taxon>Pseudomonadati</taxon>
        <taxon>Pseudomonadota</taxon>
        <taxon>Alphaproteobacteria</taxon>
        <taxon>Rhodobacterales</taxon>
        <taxon>Paracoccaceae</taxon>
        <taxon>Pontivivens</taxon>
    </lineage>
</organism>